<proteinExistence type="predicted"/>
<evidence type="ECO:0000313" key="2">
    <source>
        <dbReference type="Proteomes" id="UP001218218"/>
    </source>
</evidence>
<comment type="caution">
    <text evidence="1">The sequence shown here is derived from an EMBL/GenBank/DDBJ whole genome shotgun (WGS) entry which is preliminary data.</text>
</comment>
<sequence>WSLDPHGCTRISDENIEELGLPQVNFLASVGRPQWHQRQYDLLADCHRAKGFDPYSQAVAIELGYPLIDI</sequence>
<protein>
    <submittedName>
        <fullName evidence="1">Uncharacterized protein</fullName>
    </submittedName>
</protein>
<accession>A0AAD6ZZ36</accession>
<feature type="non-terminal residue" evidence="1">
    <location>
        <position position="70"/>
    </location>
</feature>
<evidence type="ECO:0000313" key="1">
    <source>
        <dbReference type="EMBL" id="KAJ7346270.1"/>
    </source>
</evidence>
<reference evidence="1" key="1">
    <citation type="submission" date="2023-03" db="EMBL/GenBank/DDBJ databases">
        <title>Massive genome expansion in bonnet fungi (Mycena s.s.) driven by repeated elements and novel gene families across ecological guilds.</title>
        <authorList>
            <consortium name="Lawrence Berkeley National Laboratory"/>
            <person name="Harder C.B."/>
            <person name="Miyauchi S."/>
            <person name="Viragh M."/>
            <person name="Kuo A."/>
            <person name="Thoen E."/>
            <person name="Andreopoulos B."/>
            <person name="Lu D."/>
            <person name="Skrede I."/>
            <person name="Drula E."/>
            <person name="Henrissat B."/>
            <person name="Morin E."/>
            <person name="Kohler A."/>
            <person name="Barry K."/>
            <person name="LaButti K."/>
            <person name="Morin E."/>
            <person name="Salamov A."/>
            <person name="Lipzen A."/>
            <person name="Mereny Z."/>
            <person name="Hegedus B."/>
            <person name="Baldrian P."/>
            <person name="Stursova M."/>
            <person name="Weitz H."/>
            <person name="Taylor A."/>
            <person name="Grigoriev I.V."/>
            <person name="Nagy L.G."/>
            <person name="Martin F."/>
            <person name="Kauserud H."/>
        </authorList>
    </citation>
    <scope>NUCLEOTIDE SEQUENCE</scope>
    <source>
        <strain evidence="1">CBHHK002</strain>
    </source>
</reference>
<feature type="non-terminal residue" evidence="1">
    <location>
        <position position="1"/>
    </location>
</feature>
<dbReference type="AlphaFoldDB" id="A0AAD6ZZ36"/>
<dbReference type="Proteomes" id="UP001218218">
    <property type="component" value="Unassembled WGS sequence"/>
</dbReference>
<keyword evidence="2" id="KW-1185">Reference proteome</keyword>
<organism evidence="1 2">
    <name type="scientific">Mycena albidolilacea</name>
    <dbReference type="NCBI Taxonomy" id="1033008"/>
    <lineage>
        <taxon>Eukaryota</taxon>
        <taxon>Fungi</taxon>
        <taxon>Dikarya</taxon>
        <taxon>Basidiomycota</taxon>
        <taxon>Agaricomycotina</taxon>
        <taxon>Agaricomycetes</taxon>
        <taxon>Agaricomycetidae</taxon>
        <taxon>Agaricales</taxon>
        <taxon>Marasmiineae</taxon>
        <taxon>Mycenaceae</taxon>
        <taxon>Mycena</taxon>
    </lineage>
</organism>
<name>A0AAD6ZZ36_9AGAR</name>
<gene>
    <name evidence="1" type="ORF">DFH08DRAFT_663395</name>
</gene>
<dbReference type="EMBL" id="JARIHO010000021">
    <property type="protein sequence ID" value="KAJ7346270.1"/>
    <property type="molecule type" value="Genomic_DNA"/>
</dbReference>